<organism evidence="15 16">
    <name type="scientific">Petrolisthes cinctipes</name>
    <name type="common">Flat porcelain crab</name>
    <dbReference type="NCBI Taxonomy" id="88211"/>
    <lineage>
        <taxon>Eukaryota</taxon>
        <taxon>Metazoa</taxon>
        <taxon>Ecdysozoa</taxon>
        <taxon>Arthropoda</taxon>
        <taxon>Crustacea</taxon>
        <taxon>Multicrustacea</taxon>
        <taxon>Malacostraca</taxon>
        <taxon>Eumalacostraca</taxon>
        <taxon>Eucarida</taxon>
        <taxon>Decapoda</taxon>
        <taxon>Pleocyemata</taxon>
        <taxon>Anomura</taxon>
        <taxon>Galatheoidea</taxon>
        <taxon>Porcellanidae</taxon>
        <taxon>Petrolisthes</taxon>
    </lineage>
</organism>
<dbReference type="InterPro" id="IPR050476">
    <property type="entry name" value="Insect_CytP450_Detox"/>
</dbReference>
<dbReference type="InterPro" id="IPR017972">
    <property type="entry name" value="Cyt_P450_CS"/>
</dbReference>
<evidence type="ECO:0000313" key="15">
    <source>
        <dbReference type="EMBL" id="KAK3895535.1"/>
    </source>
</evidence>
<dbReference type="GO" id="GO:0005506">
    <property type="term" value="F:iron ion binding"/>
    <property type="evidence" value="ECO:0007669"/>
    <property type="project" value="InterPro"/>
</dbReference>
<evidence type="ECO:0000256" key="1">
    <source>
        <dbReference type="ARBA" id="ARBA00001971"/>
    </source>
</evidence>
<dbReference type="PRINTS" id="PR00463">
    <property type="entry name" value="EP450I"/>
</dbReference>
<dbReference type="PANTHER" id="PTHR24292:SF102">
    <property type="entry name" value="CYTOCHROME P450 FAMILY-RELATED"/>
    <property type="match status" value="1"/>
</dbReference>
<comment type="caution">
    <text evidence="15">The sequence shown here is derived from an EMBL/GenBank/DDBJ whole genome shotgun (WGS) entry which is preliminary data.</text>
</comment>
<comment type="subcellular location">
    <subcellularLocation>
        <location evidence="3">Endoplasmic reticulum membrane</location>
        <topology evidence="3">Peripheral membrane protein</topology>
    </subcellularLocation>
    <subcellularLocation>
        <location evidence="2">Microsome membrane</location>
        <topology evidence="2">Peripheral membrane protein</topology>
    </subcellularLocation>
</comment>
<evidence type="ECO:0000256" key="13">
    <source>
        <dbReference type="PIRSR" id="PIRSR602401-1"/>
    </source>
</evidence>
<dbReference type="Proteomes" id="UP001286313">
    <property type="component" value="Unassembled WGS sequence"/>
</dbReference>
<evidence type="ECO:0000256" key="2">
    <source>
        <dbReference type="ARBA" id="ARBA00004174"/>
    </source>
</evidence>
<name>A0AAE1GP49_PETCI</name>
<proteinExistence type="inferred from homology"/>
<keyword evidence="16" id="KW-1185">Reference proteome</keyword>
<evidence type="ECO:0000256" key="9">
    <source>
        <dbReference type="ARBA" id="ARBA00023002"/>
    </source>
</evidence>
<dbReference type="Gene3D" id="1.10.630.10">
    <property type="entry name" value="Cytochrome P450"/>
    <property type="match status" value="1"/>
</dbReference>
<comment type="cofactor">
    <cofactor evidence="1 13">
        <name>heme</name>
        <dbReference type="ChEBI" id="CHEBI:30413"/>
    </cofactor>
</comment>
<feature type="binding site" description="axial binding residue" evidence="13">
    <location>
        <position position="233"/>
    </location>
    <ligand>
        <name>heme</name>
        <dbReference type="ChEBI" id="CHEBI:30413"/>
    </ligand>
    <ligandPart>
        <name>Fe</name>
        <dbReference type="ChEBI" id="CHEBI:18248"/>
    </ligandPart>
</feature>
<keyword evidence="7" id="KW-0256">Endoplasmic reticulum</keyword>
<evidence type="ECO:0000256" key="14">
    <source>
        <dbReference type="RuleBase" id="RU000461"/>
    </source>
</evidence>
<dbReference type="PANTHER" id="PTHR24292">
    <property type="entry name" value="CYTOCHROME P450"/>
    <property type="match status" value="1"/>
</dbReference>
<dbReference type="InterPro" id="IPR036396">
    <property type="entry name" value="Cyt_P450_sf"/>
</dbReference>
<dbReference type="GO" id="GO:0016705">
    <property type="term" value="F:oxidoreductase activity, acting on paired donors, with incorporation or reduction of molecular oxygen"/>
    <property type="evidence" value="ECO:0007669"/>
    <property type="project" value="InterPro"/>
</dbReference>
<protein>
    <recommendedName>
        <fullName evidence="17">Cytochrome P450</fullName>
    </recommendedName>
</protein>
<reference evidence="15" key="1">
    <citation type="submission" date="2023-10" db="EMBL/GenBank/DDBJ databases">
        <title>Genome assemblies of two species of porcelain crab, Petrolisthes cinctipes and Petrolisthes manimaculis (Anomura: Porcellanidae).</title>
        <authorList>
            <person name="Angst P."/>
        </authorList>
    </citation>
    <scope>NUCLEOTIDE SEQUENCE</scope>
    <source>
        <strain evidence="15">PB745_01</strain>
        <tissue evidence="15">Gill</tissue>
    </source>
</reference>
<keyword evidence="6 13" id="KW-0479">Metal-binding</keyword>
<evidence type="ECO:0008006" key="17">
    <source>
        <dbReference type="Google" id="ProtNLM"/>
    </source>
</evidence>
<evidence type="ECO:0000256" key="11">
    <source>
        <dbReference type="ARBA" id="ARBA00023033"/>
    </source>
</evidence>
<evidence type="ECO:0000256" key="8">
    <source>
        <dbReference type="ARBA" id="ARBA00022848"/>
    </source>
</evidence>
<dbReference type="EMBL" id="JAWQEG010000038">
    <property type="protein sequence ID" value="KAK3895535.1"/>
    <property type="molecule type" value="Genomic_DNA"/>
</dbReference>
<keyword evidence="5 13" id="KW-0349">Heme</keyword>
<evidence type="ECO:0000256" key="10">
    <source>
        <dbReference type="ARBA" id="ARBA00023004"/>
    </source>
</evidence>
<evidence type="ECO:0000256" key="6">
    <source>
        <dbReference type="ARBA" id="ARBA00022723"/>
    </source>
</evidence>
<evidence type="ECO:0000256" key="4">
    <source>
        <dbReference type="ARBA" id="ARBA00010617"/>
    </source>
</evidence>
<sequence length="287" mass="32956">MTMQQLTSIMFETSEQHKDISQAHQRRDSVNCSKLLSFIDWRSPFEVDTSFHNIVSRISGFEVKGSDMTFSIEWMDNKWPRSQENDLPNALTYELSNYPPALFEGKEKLQKALKTQLADAIWIFGIRKAAGIKLIQDSKAFREQAEVFRSKRATKDDIITDGEMAMVIVYTWNPSDSLNDPGDIVQFPIYSFHHDPKYWTDPEVFRPERFLPENKGNINKNTFMPFGIGPRYCIGKPFAIMAVKTVLAKLLLAFNVKLIPGQEEPVLSKNMFIMRPAGKLHLVRKGS</sequence>
<keyword evidence="10 13" id="KW-0408">Iron</keyword>
<dbReference type="GO" id="GO:0005789">
    <property type="term" value="C:endoplasmic reticulum membrane"/>
    <property type="evidence" value="ECO:0007669"/>
    <property type="project" value="UniProtKB-SubCell"/>
</dbReference>
<dbReference type="PROSITE" id="PS00086">
    <property type="entry name" value="CYTOCHROME_P450"/>
    <property type="match status" value="1"/>
</dbReference>
<evidence type="ECO:0000256" key="7">
    <source>
        <dbReference type="ARBA" id="ARBA00022824"/>
    </source>
</evidence>
<keyword evidence="12" id="KW-0472">Membrane</keyword>
<gene>
    <name evidence="15" type="ORF">Pcinc_000773</name>
</gene>
<dbReference type="InterPro" id="IPR002401">
    <property type="entry name" value="Cyt_P450_E_grp-I"/>
</dbReference>
<dbReference type="GO" id="GO:0020037">
    <property type="term" value="F:heme binding"/>
    <property type="evidence" value="ECO:0007669"/>
    <property type="project" value="InterPro"/>
</dbReference>
<evidence type="ECO:0000256" key="12">
    <source>
        <dbReference type="ARBA" id="ARBA00023136"/>
    </source>
</evidence>
<dbReference type="SUPFAM" id="SSF48264">
    <property type="entry name" value="Cytochrome P450"/>
    <property type="match status" value="1"/>
</dbReference>
<dbReference type="Pfam" id="PF00067">
    <property type="entry name" value="p450"/>
    <property type="match status" value="1"/>
</dbReference>
<evidence type="ECO:0000256" key="5">
    <source>
        <dbReference type="ARBA" id="ARBA00022617"/>
    </source>
</evidence>
<dbReference type="AlphaFoldDB" id="A0AAE1GP49"/>
<dbReference type="InterPro" id="IPR001128">
    <property type="entry name" value="Cyt_P450"/>
</dbReference>
<evidence type="ECO:0000313" key="16">
    <source>
        <dbReference type="Proteomes" id="UP001286313"/>
    </source>
</evidence>
<evidence type="ECO:0000256" key="3">
    <source>
        <dbReference type="ARBA" id="ARBA00004406"/>
    </source>
</evidence>
<keyword evidence="8" id="KW-0492">Microsome</keyword>
<accession>A0AAE1GP49</accession>
<comment type="similarity">
    <text evidence="4 14">Belongs to the cytochrome P450 family.</text>
</comment>
<keyword evidence="11 14" id="KW-0503">Monooxygenase</keyword>
<dbReference type="GO" id="GO:0004497">
    <property type="term" value="F:monooxygenase activity"/>
    <property type="evidence" value="ECO:0007669"/>
    <property type="project" value="UniProtKB-KW"/>
</dbReference>
<keyword evidence="9 14" id="KW-0560">Oxidoreductase</keyword>